<keyword evidence="2" id="KW-1133">Transmembrane helix</keyword>
<dbReference type="RefSeq" id="WP_300958713.1">
    <property type="nucleotide sequence ID" value="NZ_JAUHJR010000001.1"/>
</dbReference>
<evidence type="ECO:0000256" key="1">
    <source>
        <dbReference type="SAM" id="MobiDB-lite"/>
    </source>
</evidence>
<keyword evidence="2" id="KW-0472">Membrane</keyword>
<dbReference type="EMBL" id="JAUHJR010000001">
    <property type="protein sequence ID" value="MDN4159865.1"/>
    <property type="molecule type" value="Genomic_DNA"/>
</dbReference>
<reference evidence="3" key="1">
    <citation type="submission" date="2023-06" db="EMBL/GenBank/DDBJ databases">
        <title>Draft genome sequence of Nocardioides sp. SOB72.</title>
        <authorList>
            <person name="Zhang G."/>
        </authorList>
    </citation>
    <scope>NUCLEOTIDE SEQUENCE</scope>
    <source>
        <strain evidence="3">SOB72</strain>
    </source>
</reference>
<protein>
    <submittedName>
        <fullName evidence="3">Uncharacterized protein</fullName>
    </submittedName>
</protein>
<evidence type="ECO:0000313" key="3">
    <source>
        <dbReference type="EMBL" id="MDN4159865.1"/>
    </source>
</evidence>
<gene>
    <name evidence="3" type="ORF">QWY29_00740</name>
</gene>
<evidence type="ECO:0000256" key="2">
    <source>
        <dbReference type="SAM" id="Phobius"/>
    </source>
</evidence>
<evidence type="ECO:0000313" key="4">
    <source>
        <dbReference type="Proteomes" id="UP001168537"/>
    </source>
</evidence>
<proteinExistence type="predicted"/>
<organism evidence="3 4">
    <name type="scientific">Nocardioides abyssi</name>
    <dbReference type="NCBI Taxonomy" id="3058370"/>
    <lineage>
        <taxon>Bacteria</taxon>
        <taxon>Bacillati</taxon>
        <taxon>Actinomycetota</taxon>
        <taxon>Actinomycetes</taxon>
        <taxon>Propionibacteriales</taxon>
        <taxon>Nocardioidaceae</taxon>
        <taxon>Nocardioides</taxon>
    </lineage>
</organism>
<sequence length="86" mass="8797">MQMPANGRPSKSVGAAGVGLLVTLVIFVGVFVTFLVAPLVALVLAYLGYTVMRPRSGRPAPATDGVDPGHPDRGELPAHGFGAGTR</sequence>
<comment type="caution">
    <text evidence="3">The sequence shown here is derived from an EMBL/GenBank/DDBJ whole genome shotgun (WGS) entry which is preliminary data.</text>
</comment>
<feature type="compositionally biased region" description="Basic and acidic residues" evidence="1">
    <location>
        <begin position="67"/>
        <end position="76"/>
    </location>
</feature>
<name>A0ABT8EP14_9ACTN</name>
<dbReference type="Proteomes" id="UP001168537">
    <property type="component" value="Unassembled WGS sequence"/>
</dbReference>
<keyword evidence="2" id="KW-0812">Transmembrane</keyword>
<feature type="region of interest" description="Disordered" evidence="1">
    <location>
        <begin position="53"/>
        <end position="86"/>
    </location>
</feature>
<keyword evidence="4" id="KW-1185">Reference proteome</keyword>
<accession>A0ABT8EP14</accession>
<feature type="transmembrane region" description="Helical" evidence="2">
    <location>
        <begin position="20"/>
        <end position="49"/>
    </location>
</feature>